<evidence type="ECO:0000256" key="1">
    <source>
        <dbReference type="ARBA" id="ARBA00004123"/>
    </source>
</evidence>
<evidence type="ECO:0000313" key="4">
    <source>
        <dbReference type="EMBL" id="KAK2108164.1"/>
    </source>
</evidence>
<name>A0ABQ9VFL6_SAGOE</name>
<dbReference type="InterPro" id="IPR050760">
    <property type="entry name" value="Period_circadian_regulator"/>
</dbReference>
<dbReference type="EMBL" id="JASSZA010000006">
    <property type="protein sequence ID" value="KAK2108164.1"/>
    <property type="molecule type" value="Genomic_DNA"/>
</dbReference>
<accession>A0ABQ9VFL6</accession>
<evidence type="ECO:0000256" key="3">
    <source>
        <dbReference type="SAM" id="MobiDB-lite"/>
    </source>
</evidence>
<feature type="region of interest" description="Disordered" evidence="3">
    <location>
        <begin position="192"/>
        <end position="211"/>
    </location>
</feature>
<dbReference type="Proteomes" id="UP001266305">
    <property type="component" value="Unassembled WGS sequence"/>
</dbReference>
<reference evidence="4 5" key="1">
    <citation type="submission" date="2023-05" db="EMBL/GenBank/DDBJ databases">
        <title>B98-5 Cell Line De Novo Hybrid Assembly: An Optical Mapping Approach.</title>
        <authorList>
            <person name="Kananen K."/>
            <person name="Auerbach J.A."/>
            <person name="Kautto E."/>
            <person name="Blachly J.S."/>
        </authorList>
    </citation>
    <scope>NUCLEOTIDE SEQUENCE [LARGE SCALE GENOMIC DNA]</scope>
    <source>
        <strain evidence="4">B95-8</strain>
        <tissue evidence="4">Cell line</tissue>
    </source>
</reference>
<proteinExistence type="predicted"/>
<dbReference type="PANTHER" id="PTHR11269">
    <property type="entry name" value="PERIOD CIRCADIAN PROTEIN"/>
    <property type="match status" value="1"/>
</dbReference>
<protein>
    <submittedName>
        <fullName evidence="4">Period circadian protein 2</fullName>
    </submittedName>
</protein>
<dbReference type="PANTHER" id="PTHR11269:SF9">
    <property type="entry name" value="PERIOD CIRCADIAN PROTEIN HOMOLOG 2"/>
    <property type="match status" value="1"/>
</dbReference>
<organism evidence="4 5">
    <name type="scientific">Saguinus oedipus</name>
    <name type="common">Cotton-top tamarin</name>
    <name type="synonym">Oedipomidas oedipus</name>
    <dbReference type="NCBI Taxonomy" id="9490"/>
    <lineage>
        <taxon>Eukaryota</taxon>
        <taxon>Metazoa</taxon>
        <taxon>Chordata</taxon>
        <taxon>Craniata</taxon>
        <taxon>Vertebrata</taxon>
        <taxon>Euteleostomi</taxon>
        <taxon>Mammalia</taxon>
        <taxon>Eutheria</taxon>
        <taxon>Euarchontoglires</taxon>
        <taxon>Primates</taxon>
        <taxon>Haplorrhini</taxon>
        <taxon>Platyrrhini</taxon>
        <taxon>Cebidae</taxon>
        <taxon>Callitrichinae</taxon>
        <taxon>Saguinus</taxon>
    </lineage>
</organism>
<sequence length="211" mass="22896">MGCMHPGTGAVRALGCTVCRNGVLVIAPLSPEEAELPSRVNSHTGVGTHLTSLALPSKAESVASLTSQCSYSSTIVHVGDKKPQPELEMVEDAASGPESLDRLVGPALACGLSQEKEPFKKLGLTKEVLAAHTQKEEQSFLQKFKEIRKLSILQSHCHYYLQERSKGQPSERMLPCPRFLPNRVARGPTQMEPPENQLIQPQNNGHLVLGT</sequence>
<comment type="caution">
    <text evidence="4">The sequence shown here is derived from an EMBL/GenBank/DDBJ whole genome shotgun (WGS) entry which is preliminary data.</text>
</comment>
<keyword evidence="2" id="KW-0539">Nucleus</keyword>
<gene>
    <name evidence="4" type="primary">PER2_1</name>
    <name evidence="4" type="ORF">P7K49_013329</name>
</gene>
<keyword evidence="5" id="KW-1185">Reference proteome</keyword>
<comment type="subcellular location">
    <subcellularLocation>
        <location evidence="1">Nucleus</location>
    </subcellularLocation>
</comment>
<evidence type="ECO:0000313" key="5">
    <source>
        <dbReference type="Proteomes" id="UP001266305"/>
    </source>
</evidence>
<evidence type="ECO:0000256" key="2">
    <source>
        <dbReference type="ARBA" id="ARBA00023242"/>
    </source>
</evidence>